<dbReference type="AlphaFoldDB" id="A0A2N6VLA8"/>
<evidence type="ECO:0000313" key="3">
    <source>
        <dbReference type="Proteomes" id="UP000235598"/>
    </source>
</evidence>
<dbReference type="RefSeq" id="WP_102238873.1">
    <property type="nucleotide sequence ID" value="NZ_PNHK01000003.1"/>
</dbReference>
<sequence length="516" mass="56353">MFLTAQLTSEWHAWHDARVADLATRFGALSITAIQWVQPGQSGRWFDLPGEFTFDGTWMHFKVDPGHTVGPTAASLEVTDAPDSSLVSATHTKDDTFSARVSLNTGFNWLLCGDVVVELLNREGYVALRKRDSKAPLLSRFIDVPTFPLDKSWTVQGKFEAFDQPQAHRIGTATPGLDRTETFPGTVTFELGGHTHTLLASGSVSNGLYINFYDYTNGVTTPEWRRLNLGVPDQSGGVIMDFNRTIVWPMAFTPYVACPAPVAQNMLPLRVEAGERKPAQTLSESGVNTPVLLVRTGGDIFYEKSLEHLRNLGVDVTIADSTTGELLPPLTGYAGLVVVGYDTPEVTEVNEQVLELLSDATGASVPVVAIGNVATLLSSQEKAEEHPWQASLESTDFSVASLDSEQQVSAGPVYDVTVNDVVARDRLFSRVVRYDEGGTSYIPVREIEPVLRKQQTRKKAEAEGTELTEPSTSATLESQAPGGQDAESGTPELQWSTLATWQDLIERFARLVHSQI</sequence>
<feature type="region of interest" description="Disordered" evidence="1">
    <location>
        <begin position="453"/>
        <end position="491"/>
    </location>
</feature>
<name>A0A2N6VLA8_9MICO</name>
<evidence type="ECO:0000313" key="2">
    <source>
        <dbReference type="EMBL" id="PMD04930.1"/>
    </source>
</evidence>
<proteinExistence type="predicted"/>
<accession>A0A2N6VLA8</accession>
<dbReference type="PANTHER" id="PTHR41913:SF1">
    <property type="entry name" value="DUF1684 DOMAIN-CONTAINING PROTEIN"/>
    <property type="match status" value="1"/>
</dbReference>
<dbReference type="Pfam" id="PF07920">
    <property type="entry name" value="DUF1684"/>
    <property type="match status" value="1"/>
</dbReference>
<dbReference type="OrthoDB" id="5493262at2"/>
<comment type="caution">
    <text evidence="2">The sequence shown here is derived from an EMBL/GenBank/DDBJ whole genome shotgun (WGS) entry which is preliminary data.</text>
</comment>
<dbReference type="CDD" id="cd03128">
    <property type="entry name" value="GAT_1"/>
    <property type="match status" value="1"/>
</dbReference>
<dbReference type="Proteomes" id="UP000235598">
    <property type="component" value="Unassembled WGS sequence"/>
</dbReference>
<dbReference type="EMBL" id="PNHK01000003">
    <property type="protein sequence ID" value="PMD04930.1"/>
    <property type="molecule type" value="Genomic_DNA"/>
</dbReference>
<organism evidence="2 3">
    <name type="scientific">Brevibacterium paucivorans</name>
    <dbReference type="NCBI Taxonomy" id="170994"/>
    <lineage>
        <taxon>Bacteria</taxon>
        <taxon>Bacillati</taxon>
        <taxon>Actinomycetota</taxon>
        <taxon>Actinomycetes</taxon>
        <taxon>Micrococcales</taxon>
        <taxon>Brevibacteriaceae</taxon>
        <taxon>Brevibacterium</taxon>
    </lineage>
</organism>
<dbReference type="InterPro" id="IPR012467">
    <property type="entry name" value="DUF1684"/>
</dbReference>
<reference evidence="2 3" key="1">
    <citation type="submission" date="2017-09" db="EMBL/GenBank/DDBJ databases">
        <title>Bacterial strain isolated from the female urinary microbiota.</title>
        <authorList>
            <person name="Thomas-White K."/>
            <person name="Kumar N."/>
            <person name="Forster S."/>
            <person name="Putonti C."/>
            <person name="Lawley T."/>
            <person name="Wolfe A.J."/>
        </authorList>
    </citation>
    <scope>NUCLEOTIDE SEQUENCE [LARGE SCALE GENOMIC DNA]</scope>
    <source>
        <strain evidence="2 3">UMB1301</strain>
    </source>
</reference>
<feature type="compositionally biased region" description="Polar residues" evidence="1">
    <location>
        <begin position="468"/>
        <end position="478"/>
    </location>
</feature>
<protein>
    <recommendedName>
        <fullName evidence="4">DUF1684 domain-containing protein</fullName>
    </recommendedName>
</protein>
<gene>
    <name evidence="2" type="ORF">CJ199_07440</name>
</gene>
<evidence type="ECO:0000256" key="1">
    <source>
        <dbReference type="SAM" id="MobiDB-lite"/>
    </source>
</evidence>
<evidence type="ECO:0008006" key="4">
    <source>
        <dbReference type="Google" id="ProtNLM"/>
    </source>
</evidence>
<dbReference type="PANTHER" id="PTHR41913">
    <property type="entry name" value="DUF1684 DOMAIN-CONTAINING PROTEIN"/>
    <property type="match status" value="1"/>
</dbReference>